<comment type="caution">
    <text evidence="4">The sequence shown here is derived from an EMBL/GenBank/DDBJ whole genome shotgun (WGS) entry which is preliminary data.</text>
</comment>
<reference evidence="4 5" key="1">
    <citation type="submission" date="2024-02" db="EMBL/GenBank/DDBJ databases">
        <title>Bacteria isolated from the canopy kelp, Nereocystis luetkeana.</title>
        <authorList>
            <person name="Pfister C.A."/>
            <person name="Younker I.T."/>
            <person name="Light S.H."/>
        </authorList>
    </citation>
    <scope>NUCLEOTIDE SEQUENCE [LARGE SCALE GENOMIC DNA]</scope>
    <source>
        <strain evidence="4 5">TI.1.05</strain>
    </source>
</reference>
<proteinExistence type="inferred from homology"/>
<dbReference type="PIRSF" id="PIRSF006614">
    <property type="entry name" value="Methylglyox_syn"/>
    <property type="match status" value="1"/>
</dbReference>
<dbReference type="Pfam" id="PF02142">
    <property type="entry name" value="MGS"/>
    <property type="match status" value="1"/>
</dbReference>
<dbReference type="PANTHER" id="PTHR30492:SF0">
    <property type="entry name" value="METHYLGLYOXAL SYNTHASE"/>
    <property type="match status" value="1"/>
</dbReference>
<dbReference type="NCBIfam" id="TIGR00160">
    <property type="entry name" value="MGSA"/>
    <property type="match status" value="1"/>
</dbReference>
<dbReference type="PANTHER" id="PTHR30492">
    <property type="entry name" value="METHYLGLYOXAL SYNTHASE"/>
    <property type="match status" value="1"/>
</dbReference>
<dbReference type="EC" id="4.2.3.3" evidence="2"/>
<name>A0ABU9GM22_9GAMM</name>
<dbReference type="HAMAP" id="MF_00549">
    <property type="entry name" value="Methylglyoxal_synth"/>
    <property type="match status" value="1"/>
</dbReference>
<dbReference type="CDD" id="cd01422">
    <property type="entry name" value="MGS"/>
    <property type="match status" value="1"/>
</dbReference>
<feature type="active site" description="Proton donor/acceptor" evidence="2">
    <location>
        <position position="71"/>
    </location>
</feature>
<evidence type="ECO:0000256" key="1">
    <source>
        <dbReference type="ARBA" id="ARBA00006287"/>
    </source>
</evidence>
<dbReference type="Proteomes" id="UP001369082">
    <property type="component" value="Unassembled WGS sequence"/>
</dbReference>
<dbReference type="NCBIfam" id="NF003559">
    <property type="entry name" value="PRK05234.1"/>
    <property type="match status" value="1"/>
</dbReference>
<feature type="binding site" evidence="2">
    <location>
        <position position="98"/>
    </location>
    <ligand>
        <name>substrate</name>
    </ligand>
</feature>
<feature type="binding site" evidence="2">
    <location>
        <position position="23"/>
    </location>
    <ligand>
        <name>substrate</name>
    </ligand>
</feature>
<dbReference type="SUPFAM" id="SSF52335">
    <property type="entry name" value="Methylglyoxal synthase-like"/>
    <property type="match status" value="1"/>
</dbReference>
<keyword evidence="5" id="KW-1185">Reference proteome</keyword>
<gene>
    <name evidence="2" type="primary">mgsA</name>
    <name evidence="4" type="ORF">V6256_01985</name>
</gene>
<feature type="binding site" evidence="2">
    <location>
        <begin position="45"/>
        <end position="48"/>
    </location>
    <ligand>
        <name>substrate</name>
    </ligand>
</feature>
<comment type="similarity">
    <text evidence="1 2">Belongs to the methylglyoxal synthase family.</text>
</comment>
<comment type="function">
    <text evidence="2">Catalyzes the formation of methylglyoxal from dihydroxyacetone phosphate.</text>
</comment>
<protein>
    <recommendedName>
        <fullName evidence="2">Methylglyoxal synthase</fullName>
        <shortName evidence="2">MGS</shortName>
        <ecNumber evidence="2">4.2.3.3</ecNumber>
    </recommendedName>
</protein>
<organism evidence="4 5">
    <name type="scientific">Psychromonas aquatilis</name>
    <dbReference type="NCBI Taxonomy" id="2005072"/>
    <lineage>
        <taxon>Bacteria</taxon>
        <taxon>Pseudomonadati</taxon>
        <taxon>Pseudomonadota</taxon>
        <taxon>Gammaproteobacteria</taxon>
        <taxon>Alteromonadales</taxon>
        <taxon>Psychromonadaceae</taxon>
        <taxon>Psychromonas</taxon>
    </lineage>
</organism>
<dbReference type="InterPro" id="IPR004363">
    <property type="entry name" value="Methylgl_synth"/>
</dbReference>
<dbReference type="InterPro" id="IPR036914">
    <property type="entry name" value="MGS-like_dom_sf"/>
</dbReference>
<comment type="catalytic activity">
    <reaction evidence="2">
        <text>dihydroxyacetone phosphate = methylglyoxal + phosphate</text>
        <dbReference type="Rhea" id="RHEA:17937"/>
        <dbReference type="ChEBI" id="CHEBI:17158"/>
        <dbReference type="ChEBI" id="CHEBI:43474"/>
        <dbReference type="ChEBI" id="CHEBI:57642"/>
        <dbReference type="EC" id="4.2.3.3"/>
    </reaction>
</comment>
<dbReference type="PROSITE" id="PS51855">
    <property type="entry name" value="MGS"/>
    <property type="match status" value="1"/>
</dbReference>
<dbReference type="InterPro" id="IPR018148">
    <property type="entry name" value="Methylglyoxal_synth_AS"/>
</dbReference>
<evidence type="ECO:0000259" key="3">
    <source>
        <dbReference type="PROSITE" id="PS51855"/>
    </source>
</evidence>
<feature type="domain" description="MGS-like" evidence="3">
    <location>
        <begin position="6"/>
        <end position="152"/>
    </location>
</feature>
<accession>A0ABU9GM22</accession>
<dbReference type="SMART" id="SM00851">
    <property type="entry name" value="MGS"/>
    <property type="match status" value="1"/>
</dbReference>
<dbReference type="GO" id="GO:0008929">
    <property type="term" value="F:methylglyoxal synthase activity"/>
    <property type="evidence" value="ECO:0007669"/>
    <property type="project" value="UniProtKB-EC"/>
</dbReference>
<dbReference type="RefSeq" id="WP_341596316.1">
    <property type="nucleotide sequence ID" value="NZ_JBAKAZ010000005.1"/>
</dbReference>
<evidence type="ECO:0000256" key="2">
    <source>
        <dbReference type="HAMAP-Rule" id="MF_00549"/>
    </source>
</evidence>
<sequence length="152" mass="16798">MDYITREIPKAKNIALVAHDHMKTLLSSWVATRTEQLKNHNLLATGTTGSILAKQTGLPIECLLSGPMGGDQQLGAKIAQGKLDLLIFFWDPMNAVPHDTDVKALLRLAAVWNIPIATNMATADFIMDSIHIDKSYATRIPDYPGYLLERTQ</sequence>
<dbReference type="EMBL" id="JBAKAZ010000005">
    <property type="protein sequence ID" value="MEL0628366.1"/>
    <property type="molecule type" value="Genomic_DNA"/>
</dbReference>
<dbReference type="Gene3D" id="3.40.50.1380">
    <property type="entry name" value="Methylglyoxal synthase-like domain"/>
    <property type="match status" value="1"/>
</dbReference>
<evidence type="ECO:0000313" key="4">
    <source>
        <dbReference type="EMBL" id="MEL0628366.1"/>
    </source>
</evidence>
<dbReference type="InterPro" id="IPR011607">
    <property type="entry name" value="MGS-like_dom"/>
</dbReference>
<keyword evidence="2 4" id="KW-0456">Lyase</keyword>
<feature type="binding site" evidence="2">
    <location>
        <begin position="65"/>
        <end position="66"/>
    </location>
    <ligand>
        <name>substrate</name>
    </ligand>
</feature>
<dbReference type="PROSITE" id="PS01335">
    <property type="entry name" value="METHYLGLYOXAL_SYNTH"/>
    <property type="match status" value="1"/>
</dbReference>
<evidence type="ECO:0000313" key="5">
    <source>
        <dbReference type="Proteomes" id="UP001369082"/>
    </source>
</evidence>
<feature type="binding site" evidence="2">
    <location>
        <position position="19"/>
    </location>
    <ligand>
        <name>substrate</name>
    </ligand>
</feature>